<evidence type="ECO:0000313" key="2">
    <source>
        <dbReference type="Proteomes" id="UP000177987"/>
    </source>
</evidence>
<comment type="caution">
    <text evidence="1">The sequence shown here is derived from an EMBL/GenBank/DDBJ whole genome shotgun (WGS) entry which is preliminary data.</text>
</comment>
<sequence length="96" mass="10490">MSTPNKVHPTTVGGLDATKKLGVMVGELRYDLLVEVLQGLHSELIRQRDSDEGKGRARLASILDEAAGQLEGTMDSLDKAVSICQHYIDEEKKLAQ</sequence>
<protein>
    <submittedName>
        <fullName evidence="1">Uncharacterized protein</fullName>
    </submittedName>
</protein>
<organism evidence="1 2">
    <name type="scientific">Candidatus Yonathbacteria bacterium RIFCSPLOWO2_01_FULL_47_33b</name>
    <dbReference type="NCBI Taxonomy" id="1802727"/>
    <lineage>
        <taxon>Bacteria</taxon>
        <taxon>Candidatus Yonathiibacteriota</taxon>
    </lineage>
</organism>
<dbReference type="Proteomes" id="UP000177987">
    <property type="component" value="Unassembled WGS sequence"/>
</dbReference>
<evidence type="ECO:0000313" key="1">
    <source>
        <dbReference type="EMBL" id="OHA83810.1"/>
    </source>
</evidence>
<dbReference type="STRING" id="1802727.A2937_01930"/>
<name>A0A1G2SFI8_9BACT</name>
<dbReference type="AlphaFoldDB" id="A0A1G2SFI8"/>
<proteinExistence type="predicted"/>
<accession>A0A1G2SFI8</accession>
<reference evidence="1 2" key="1">
    <citation type="journal article" date="2016" name="Nat. Commun.">
        <title>Thousands of microbial genomes shed light on interconnected biogeochemical processes in an aquifer system.</title>
        <authorList>
            <person name="Anantharaman K."/>
            <person name="Brown C.T."/>
            <person name="Hug L.A."/>
            <person name="Sharon I."/>
            <person name="Castelle C.J."/>
            <person name="Probst A.J."/>
            <person name="Thomas B.C."/>
            <person name="Singh A."/>
            <person name="Wilkins M.J."/>
            <person name="Karaoz U."/>
            <person name="Brodie E.L."/>
            <person name="Williams K.H."/>
            <person name="Hubbard S.S."/>
            <person name="Banfield J.F."/>
        </authorList>
    </citation>
    <scope>NUCLEOTIDE SEQUENCE [LARGE SCALE GENOMIC DNA]</scope>
</reference>
<gene>
    <name evidence="1" type="ORF">A2937_01930</name>
</gene>
<dbReference type="EMBL" id="MHUW01000013">
    <property type="protein sequence ID" value="OHA83810.1"/>
    <property type="molecule type" value="Genomic_DNA"/>
</dbReference>